<feature type="compositionally biased region" description="Low complexity" evidence="1">
    <location>
        <begin position="22"/>
        <end position="41"/>
    </location>
</feature>
<feature type="region of interest" description="Disordered" evidence="1">
    <location>
        <begin position="1"/>
        <end position="78"/>
    </location>
</feature>
<comment type="caution">
    <text evidence="2">The sequence shown here is derived from an EMBL/GenBank/DDBJ whole genome shotgun (WGS) entry which is preliminary data.</text>
</comment>
<evidence type="ECO:0000256" key="1">
    <source>
        <dbReference type="SAM" id="MobiDB-lite"/>
    </source>
</evidence>
<gene>
    <name evidence="2" type="ORF">HZH66_002329</name>
</gene>
<feature type="compositionally biased region" description="Acidic residues" evidence="1">
    <location>
        <begin position="55"/>
        <end position="72"/>
    </location>
</feature>
<name>A0A834NFV3_VESVU</name>
<accession>A0A834NFV3</accession>
<reference evidence="2" key="1">
    <citation type="journal article" date="2020" name="G3 (Bethesda)">
        <title>High-Quality Assemblies for Three Invasive Social Wasps from the &lt;i&gt;Vespula&lt;/i&gt; Genus.</title>
        <authorList>
            <person name="Harrop T.W.R."/>
            <person name="Guhlin J."/>
            <person name="McLaughlin G.M."/>
            <person name="Permina E."/>
            <person name="Stockwell P."/>
            <person name="Gilligan J."/>
            <person name="Le Lec M.F."/>
            <person name="Gruber M.A.M."/>
            <person name="Quinn O."/>
            <person name="Lovegrove M."/>
            <person name="Duncan E.J."/>
            <person name="Remnant E.J."/>
            <person name="Van Eeckhoven J."/>
            <person name="Graham B."/>
            <person name="Knapp R.A."/>
            <person name="Langford K.W."/>
            <person name="Kronenberg Z."/>
            <person name="Press M.O."/>
            <person name="Eacker S.M."/>
            <person name="Wilson-Rankin E.E."/>
            <person name="Purcell J."/>
            <person name="Lester P.J."/>
            <person name="Dearden P.K."/>
        </authorList>
    </citation>
    <scope>NUCLEOTIDE SEQUENCE</scope>
    <source>
        <strain evidence="2">Marl-1</strain>
    </source>
</reference>
<dbReference type="Proteomes" id="UP000614350">
    <property type="component" value="Unassembled WGS sequence"/>
</dbReference>
<sequence>MSDDPKEGSVDGDGSGSGSGIGIASASASVSAIGNGSSGSSEWRSHDTGWKACFEDDVDDDEDDEDEDDDEGVEGRAFVNKPGALCEREYDIPVWGIVSTEFSRQR</sequence>
<keyword evidence="3" id="KW-1185">Reference proteome</keyword>
<dbReference type="EMBL" id="JACSEA010000002">
    <property type="protein sequence ID" value="KAF7407792.1"/>
    <property type="molecule type" value="Genomic_DNA"/>
</dbReference>
<evidence type="ECO:0000313" key="2">
    <source>
        <dbReference type="EMBL" id="KAF7407792.1"/>
    </source>
</evidence>
<organism evidence="2 3">
    <name type="scientific">Vespula vulgaris</name>
    <name type="common">Yellow jacket</name>
    <name type="synonym">Wasp</name>
    <dbReference type="NCBI Taxonomy" id="7454"/>
    <lineage>
        <taxon>Eukaryota</taxon>
        <taxon>Metazoa</taxon>
        <taxon>Ecdysozoa</taxon>
        <taxon>Arthropoda</taxon>
        <taxon>Hexapoda</taxon>
        <taxon>Insecta</taxon>
        <taxon>Pterygota</taxon>
        <taxon>Neoptera</taxon>
        <taxon>Endopterygota</taxon>
        <taxon>Hymenoptera</taxon>
        <taxon>Apocrita</taxon>
        <taxon>Aculeata</taxon>
        <taxon>Vespoidea</taxon>
        <taxon>Vespidae</taxon>
        <taxon>Vespinae</taxon>
        <taxon>Vespula</taxon>
    </lineage>
</organism>
<evidence type="ECO:0000313" key="3">
    <source>
        <dbReference type="Proteomes" id="UP000614350"/>
    </source>
</evidence>
<proteinExistence type="predicted"/>
<dbReference type="AlphaFoldDB" id="A0A834NFV3"/>
<protein>
    <submittedName>
        <fullName evidence="2">Uncharacterized protein</fullName>
    </submittedName>
</protein>
<feature type="compositionally biased region" description="Gly residues" evidence="1">
    <location>
        <begin position="11"/>
        <end position="21"/>
    </location>
</feature>